<dbReference type="OrthoDB" id="5562028at2759"/>
<gene>
    <name evidence="1" type="ORF">DPX16_4891</name>
</gene>
<sequence>MRNTPSRRSAVGQFLFVGRLGFLSVPHRRLKLVLICFFLASELVGSSDHSDCLFSYCHLLVRKGILHRRRMDVLLGRRVLSISLVCQGNFGPRRCRREPTLQSAFIATSLSASAWCVPADARHPTAK</sequence>
<name>A0A3N0XUG5_ANAGA</name>
<accession>A0A3N0XUG5</accession>
<protein>
    <submittedName>
        <fullName evidence="1">Uncharacterized protein</fullName>
    </submittedName>
</protein>
<reference evidence="1 2" key="1">
    <citation type="submission" date="2018-10" db="EMBL/GenBank/DDBJ databases">
        <title>Genome assembly for a Yunnan-Guizhou Plateau 3E fish, Anabarilius grahami (Regan), and its evolutionary and genetic applications.</title>
        <authorList>
            <person name="Jiang W."/>
        </authorList>
    </citation>
    <scope>NUCLEOTIDE SEQUENCE [LARGE SCALE GENOMIC DNA]</scope>
    <source>
        <strain evidence="1">AG-KIZ</strain>
        <tissue evidence="1">Muscle</tissue>
    </source>
</reference>
<proteinExistence type="predicted"/>
<evidence type="ECO:0000313" key="2">
    <source>
        <dbReference type="Proteomes" id="UP000281406"/>
    </source>
</evidence>
<comment type="caution">
    <text evidence="1">The sequence shown here is derived from an EMBL/GenBank/DDBJ whole genome shotgun (WGS) entry which is preliminary data.</text>
</comment>
<dbReference type="AlphaFoldDB" id="A0A3N0XUG5"/>
<evidence type="ECO:0000313" key="1">
    <source>
        <dbReference type="EMBL" id="ROJ44573.1"/>
    </source>
</evidence>
<keyword evidence="2" id="KW-1185">Reference proteome</keyword>
<dbReference type="EMBL" id="RJVU01060737">
    <property type="protein sequence ID" value="ROJ44573.1"/>
    <property type="molecule type" value="Genomic_DNA"/>
</dbReference>
<dbReference type="Proteomes" id="UP000281406">
    <property type="component" value="Unassembled WGS sequence"/>
</dbReference>
<organism evidence="1 2">
    <name type="scientific">Anabarilius grahami</name>
    <name type="common">Kanglang fish</name>
    <name type="synonym">Barilius grahami</name>
    <dbReference type="NCBI Taxonomy" id="495550"/>
    <lineage>
        <taxon>Eukaryota</taxon>
        <taxon>Metazoa</taxon>
        <taxon>Chordata</taxon>
        <taxon>Craniata</taxon>
        <taxon>Vertebrata</taxon>
        <taxon>Euteleostomi</taxon>
        <taxon>Actinopterygii</taxon>
        <taxon>Neopterygii</taxon>
        <taxon>Teleostei</taxon>
        <taxon>Ostariophysi</taxon>
        <taxon>Cypriniformes</taxon>
        <taxon>Xenocyprididae</taxon>
        <taxon>Xenocypridinae</taxon>
        <taxon>Xenocypridinae incertae sedis</taxon>
        <taxon>Anabarilius</taxon>
    </lineage>
</organism>